<proteinExistence type="predicted"/>
<dbReference type="Proteomes" id="UP000572754">
    <property type="component" value="Unassembled WGS sequence"/>
</dbReference>
<dbReference type="AlphaFoldDB" id="A0A8H5WRI9"/>
<gene>
    <name evidence="2" type="ORF">FCIRC_9901</name>
</gene>
<keyword evidence="3" id="KW-1185">Reference proteome</keyword>
<feature type="region of interest" description="Disordered" evidence="1">
    <location>
        <begin position="29"/>
        <end position="49"/>
    </location>
</feature>
<protein>
    <submittedName>
        <fullName evidence="2">Uncharacterized protein</fullName>
    </submittedName>
</protein>
<evidence type="ECO:0000313" key="3">
    <source>
        <dbReference type="Proteomes" id="UP000572754"/>
    </source>
</evidence>
<organism evidence="2 3">
    <name type="scientific">Fusarium circinatum</name>
    <name type="common">Pitch canker fungus</name>
    <name type="synonym">Gibberella circinata</name>
    <dbReference type="NCBI Taxonomy" id="48490"/>
    <lineage>
        <taxon>Eukaryota</taxon>
        <taxon>Fungi</taxon>
        <taxon>Dikarya</taxon>
        <taxon>Ascomycota</taxon>
        <taxon>Pezizomycotina</taxon>
        <taxon>Sordariomycetes</taxon>
        <taxon>Hypocreomycetidae</taxon>
        <taxon>Hypocreales</taxon>
        <taxon>Nectriaceae</taxon>
        <taxon>Fusarium</taxon>
        <taxon>Fusarium fujikuroi species complex</taxon>
    </lineage>
</organism>
<reference evidence="2 3" key="2">
    <citation type="submission" date="2020-05" db="EMBL/GenBank/DDBJ databases">
        <title>Identification and distribution of gene clusters putatively required for synthesis of sphingolipid metabolism inhibitors in phylogenetically diverse species of the filamentous fungus Fusarium.</title>
        <authorList>
            <person name="Kim H.-S."/>
            <person name="Busman M."/>
            <person name="Brown D.W."/>
            <person name="Divon H."/>
            <person name="Uhlig S."/>
            <person name="Proctor R.H."/>
        </authorList>
    </citation>
    <scope>NUCLEOTIDE SEQUENCE [LARGE SCALE GENOMIC DNA]</scope>
    <source>
        <strain evidence="2 3">NRRL 25331</strain>
    </source>
</reference>
<comment type="caution">
    <text evidence="2">The sequence shown here is derived from an EMBL/GenBank/DDBJ whole genome shotgun (WGS) entry which is preliminary data.</text>
</comment>
<reference evidence="3" key="1">
    <citation type="journal article" date="2020" name="BMC Genomics">
        <title>Correction to: Identification and distribution of gene clusters required for synthesis of sphingolipid metabolism inhibitors in diverse species of the filamentous fungus Fusarium.</title>
        <authorList>
            <person name="Kim H.S."/>
            <person name="Lohmar J.M."/>
            <person name="Busman M."/>
            <person name="Brown D.W."/>
            <person name="Naumann T.A."/>
            <person name="Divon H.H."/>
            <person name="Lysoe E."/>
            <person name="Uhlig S."/>
            <person name="Proctor R.H."/>
        </authorList>
    </citation>
    <scope>NUCLEOTIDE SEQUENCE [LARGE SCALE GENOMIC DNA]</scope>
    <source>
        <strain evidence="3">NRRL 25331</strain>
    </source>
</reference>
<evidence type="ECO:0000313" key="2">
    <source>
        <dbReference type="EMBL" id="KAF5667444.1"/>
    </source>
</evidence>
<dbReference type="EMBL" id="JAAQPE010000353">
    <property type="protein sequence ID" value="KAF5667444.1"/>
    <property type="molecule type" value="Genomic_DNA"/>
</dbReference>
<accession>A0A8H5WRI9</accession>
<evidence type="ECO:0000256" key="1">
    <source>
        <dbReference type="SAM" id="MobiDB-lite"/>
    </source>
</evidence>
<name>A0A8H5WRI9_FUSCI</name>
<sequence length="140" mass="15186">MTVSKFNELDPGSNMANVAAMQNAVSSDQSSVQSMAEASRTTGQASQMQIKNIESSLSPLAMIDGQKTRFLDVNSMMTALEDYLGNAIQETSSIPINSYLKDINQKMLAQMWAAKYCPGEFMAIKYDDTEGGGPAEEDPI</sequence>